<evidence type="ECO:0000313" key="2">
    <source>
        <dbReference type="Proteomes" id="UP000223370"/>
    </source>
</evidence>
<dbReference type="EMBL" id="BCMJ01000004">
    <property type="protein sequence ID" value="GAX08104.1"/>
    <property type="molecule type" value="Genomic_DNA"/>
</dbReference>
<organism evidence="1 2">
    <name type="scientific">Secundilactobacillus silagincola</name>
    <dbReference type="NCBI Taxonomy" id="1714681"/>
    <lineage>
        <taxon>Bacteria</taxon>
        <taxon>Bacillati</taxon>
        <taxon>Bacillota</taxon>
        <taxon>Bacilli</taxon>
        <taxon>Lactobacillales</taxon>
        <taxon>Lactobacillaceae</taxon>
        <taxon>Secundilactobacillus</taxon>
    </lineage>
</organism>
<reference evidence="1 2" key="1">
    <citation type="submission" date="2015-11" db="EMBL/GenBank/DDBJ databases">
        <title>Draft genome sequences of new species of the genus Lactobacillus isolated from orchardgrass silage.</title>
        <authorList>
            <person name="Tohno M."/>
            <person name="Tanizawa Y."/>
            <person name="Arita M."/>
        </authorList>
    </citation>
    <scope>NUCLEOTIDE SEQUENCE [LARGE SCALE GENOMIC DNA]</scope>
    <source>
        <strain evidence="1 2">IWT5</strain>
    </source>
</reference>
<gene>
    <name evidence="1" type="ORF">IWT5_01256</name>
</gene>
<sequence precursor="true">MLKKVGKSAIMVMVGTSLLGGIFVEAPNALSTTQAQAAAKIPNSTYVRDLSGIKAALGKASSDVQAGVASSLPSAKEYCYAYTSWNWPSFHDYLDNLASSIEGHTNTKATARANYDCMVATYNIFKNRLSSGAQSQLEALANNLNQEINATNGSSDFYDIADQEEGYVHALEAAVLDYGGNYDGVAGPKSSAKHSYISKLSVKKTGSKKYVKVTGTAKLYKFANYAHIHTYKGYRYVKLSSKHTFSKTIYAPKAKTITVNAGYYSHGHYKAVTSTKTAHVK</sequence>
<dbReference type="OrthoDB" id="2272993at2"/>
<proteinExistence type="predicted"/>
<dbReference type="AlphaFoldDB" id="A0A1Z5J230"/>
<dbReference type="RefSeq" id="WP_098824558.1">
    <property type="nucleotide sequence ID" value="NZ_BCMJ01000004.1"/>
</dbReference>
<keyword evidence="2" id="KW-1185">Reference proteome</keyword>
<name>A0A1Z5J230_9LACO</name>
<protein>
    <submittedName>
        <fullName evidence="1">Uncharacterized protein</fullName>
    </submittedName>
</protein>
<dbReference type="Proteomes" id="UP000223370">
    <property type="component" value="Unassembled WGS sequence"/>
</dbReference>
<evidence type="ECO:0000313" key="1">
    <source>
        <dbReference type="EMBL" id="GAX08104.1"/>
    </source>
</evidence>
<accession>A0A1Z5J230</accession>
<comment type="caution">
    <text evidence="1">The sequence shown here is derived from an EMBL/GenBank/DDBJ whole genome shotgun (WGS) entry which is preliminary data.</text>
</comment>